<dbReference type="EMBL" id="JAPWTJ010003366">
    <property type="protein sequence ID" value="KAJ8957768.1"/>
    <property type="molecule type" value="Genomic_DNA"/>
</dbReference>
<dbReference type="InterPro" id="IPR001849">
    <property type="entry name" value="PH_domain"/>
</dbReference>
<feature type="domain" description="PH" evidence="1">
    <location>
        <begin position="39"/>
        <end position="90"/>
    </location>
</feature>
<comment type="caution">
    <text evidence="2">The sequence shown here is derived from an EMBL/GenBank/DDBJ whole genome shotgun (WGS) entry which is preliminary data.</text>
</comment>
<dbReference type="Pfam" id="PF00169">
    <property type="entry name" value="PH"/>
    <property type="match status" value="1"/>
</dbReference>
<dbReference type="SUPFAM" id="SSF50729">
    <property type="entry name" value="PH domain-like"/>
    <property type="match status" value="1"/>
</dbReference>
<name>A0ABQ9IR72_9CUCU</name>
<dbReference type="Proteomes" id="UP001162164">
    <property type="component" value="Unassembled WGS sequence"/>
</dbReference>
<keyword evidence="3" id="KW-1185">Reference proteome</keyword>
<evidence type="ECO:0000313" key="2">
    <source>
        <dbReference type="EMBL" id="KAJ8957768.1"/>
    </source>
</evidence>
<protein>
    <recommendedName>
        <fullName evidence="1">PH domain-containing protein</fullName>
    </recommendedName>
</protein>
<evidence type="ECO:0000259" key="1">
    <source>
        <dbReference type="PROSITE" id="PS50003"/>
    </source>
</evidence>
<reference evidence="2" key="1">
    <citation type="journal article" date="2023" name="Insect Mol. Biol.">
        <title>Genome sequencing provides insights into the evolution of gene families encoding plant cell wall-degrading enzymes in longhorned beetles.</title>
        <authorList>
            <person name="Shin N.R."/>
            <person name="Okamura Y."/>
            <person name="Kirsch R."/>
            <person name="Pauchet Y."/>
        </authorList>
    </citation>
    <scope>NUCLEOTIDE SEQUENCE</scope>
    <source>
        <strain evidence="2">MMC_N1</strain>
    </source>
</reference>
<accession>A0ABQ9IR72</accession>
<sequence>MDGYVNEFYMNSFSGLKQIKWKNVIRTCHAFKSCSNFTDVLFSGYLWKLKGYARGTKSSKWIRRWFCLKGNNCLYYYKTNSNCNLKPLQI</sequence>
<evidence type="ECO:0000313" key="3">
    <source>
        <dbReference type="Proteomes" id="UP001162164"/>
    </source>
</evidence>
<proteinExistence type="predicted"/>
<dbReference type="Gene3D" id="2.30.29.30">
    <property type="entry name" value="Pleckstrin-homology domain (PH domain)/Phosphotyrosine-binding domain (PTB)"/>
    <property type="match status" value="1"/>
</dbReference>
<organism evidence="2 3">
    <name type="scientific">Molorchus minor</name>
    <dbReference type="NCBI Taxonomy" id="1323400"/>
    <lineage>
        <taxon>Eukaryota</taxon>
        <taxon>Metazoa</taxon>
        <taxon>Ecdysozoa</taxon>
        <taxon>Arthropoda</taxon>
        <taxon>Hexapoda</taxon>
        <taxon>Insecta</taxon>
        <taxon>Pterygota</taxon>
        <taxon>Neoptera</taxon>
        <taxon>Endopterygota</taxon>
        <taxon>Coleoptera</taxon>
        <taxon>Polyphaga</taxon>
        <taxon>Cucujiformia</taxon>
        <taxon>Chrysomeloidea</taxon>
        <taxon>Cerambycidae</taxon>
        <taxon>Lamiinae</taxon>
        <taxon>Monochamini</taxon>
        <taxon>Molorchus</taxon>
    </lineage>
</organism>
<gene>
    <name evidence="2" type="ORF">NQ317_015407</name>
</gene>
<dbReference type="PROSITE" id="PS50003">
    <property type="entry name" value="PH_DOMAIN"/>
    <property type="match status" value="1"/>
</dbReference>
<dbReference type="InterPro" id="IPR011993">
    <property type="entry name" value="PH-like_dom_sf"/>
</dbReference>